<evidence type="ECO:0000313" key="1">
    <source>
        <dbReference type="EMBL" id="RZS86324.1"/>
    </source>
</evidence>
<dbReference type="OrthoDB" id="6537357at2"/>
<dbReference type="Gene3D" id="3.30.70.100">
    <property type="match status" value="1"/>
</dbReference>
<dbReference type="SUPFAM" id="SSF54909">
    <property type="entry name" value="Dimeric alpha+beta barrel"/>
    <property type="match status" value="2"/>
</dbReference>
<gene>
    <name evidence="1" type="ORF">EV675_2364</name>
</gene>
<comment type="caution">
    <text evidence="1">The sequence shown here is derived from an EMBL/GenBank/DDBJ whole genome shotgun (WGS) entry which is preliminary data.</text>
</comment>
<reference evidence="1 2" key="1">
    <citation type="submission" date="2019-02" db="EMBL/GenBank/DDBJ databases">
        <title>Genomic Encyclopedia of Type Strains, Phase IV (KMG-IV): sequencing the most valuable type-strain genomes for metagenomic binning, comparative biology and taxonomic classification.</title>
        <authorList>
            <person name="Goeker M."/>
        </authorList>
    </citation>
    <scope>NUCLEOTIDE SEQUENCE [LARGE SCALE GENOMIC DNA]</scope>
    <source>
        <strain evidence="1 2">K24</strain>
    </source>
</reference>
<dbReference type="InterPro" id="IPR011008">
    <property type="entry name" value="Dimeric_a/b-barrel"/>
</dbReference>
<accession>A0A4Q7NMB1</accession>
<keyword evidence="2" id="KW-1185">Reference proteome</keyword>
<dbReference type="RefSeq" id="WP_130357429.1">
    <property type="nucleotide sequence ID" value="NZ_SGXC01000001.1"/>
</dbReference>
<dbReference type="AlphaFoldDB" id="A0A4Q7NMB1"/>
<proteinExistence type="predicted"/>
<name>A0A4Q7NMB1_9BURK</name>
<dbReference type="Proteomes" id="UP000292445">
    <property type="component" value="Unassembled WGS sequence"/>
</dbReference>
<organism evidence="1 2">
    <name type="scientific">Pigmentiphaga kullae</name>
    <dbReference type="NCBI Taxonomy" id="151784"/>
    <lineage>
        <taxon>Bacteria</taxon>
        <taxon>Pseudomonadati</taxon>
        <taxon>Pseudomonadota</taxon>
        <taxon>Betaproteobacteria</taxon>
        <taxon>Burkholderiales</taxon>
        <taxon>Alcaligenaceae</taxon>
        <taxon>Pigmentiphaga</taxon>
    </lineage>
</organism>
<evidence type="ECO:0008006" key="3">
    <source>
        <dbReference type="Google" id="ProtNLM"/>
    </source>
</evidence>
<evidence type="ECO:0000313" key="2">
    <source>
        <dbReference type="Proteomes" id="UP000292445"/>
    </source>
</evidence>
<protein>
    <recommendedName>
        <fullName evidence="3">NIPSNAP protein</fullName>
    </recommendedName>
</protein>
<dbReference type="EMBL" id="SGXC01000001">
    <property type="protein sequence ID" value="RZS86324.1"/>
    <property type="molecule type" value="Genomic_DNA"/>
</dbReference>
<sequence>MRGRAILFSEMKPAPEWEEKFNRWYDTEHIPIRMGLRGFVSAQRYAAPERNYLAVYEMDDLAALRTVAYQAIKQHPSEETAWMLRNVTGFTRYLCEEIGSAGDASAEALDAPVLYAVWFNVPEEHLADFDAWYEQDHVPLLLECPQWRAVRRFHVKDGEPGRYNRLALHYLDDAGALESPARAKARATPWRARLADQPWFKGAYDLFDRRQARQLPPL</sequence>